<name>A0ABP8AVM3_9MICO</name>
<dbReference type="Gene3D" id="3.90.550.10">
    <property type="entry name" value="Spore Coat Polysaccharide Biosynthesis Protein SpsA, Chain A"/>
    <property type="match status" value="1"/>
</dbReference>
<protein>
    <recommendedName>
        <fullName evidence="5">Glycosyltransferase 2-like domain-containing protein</fullName>
    </recommendedName>
</protein>
<dbReference type="EMBL" id="BAABBX010000015">
    <property type="protein sequence ID" value="GAA4191578.1"/>
    <property type="molecule type" value="Genomic_DNA"/>
</dbReference>
<comment type="pathway">
    <text evidence="1">Cell wall biogenesis; cell wall polysaccharide biosynthesis.</text>
</comment>
<feature type="domain" description="Glycosyltransferase 2-like" evidence="5">
    <location>
        <begin position="5"/>
        <end position="116"/>
    </location>
</feature>
<sequence>MTSTNRTCDFFGDAIRSVTCQRGVAWRHIIVDNASGSPHELRAAVTAVAAESGDGSRGRITLTRNAPAGRAPGVSEGRNHGIALGSGEYVAFLDDDDVWHPEFLERLVSALEQAPGAVGAYCGGEFIDAAGVAFDAWPAAQATADDMLSGRRAIPRIMALVVRRSAGEAIGWFDPRYDMGEDNEFIYRLLGRGELVAVPEALVGYRRHPGNTTGGAAARKAMREADELYLTRLIAASRAAGDLPRAAMLVENRAQLRRRNAAREMHALLHATRTRRGLGDALRGAAWAVRHAPGAFFGFGLSRVLPRGDRARRAGLGDTSVALVAFAGTALTYLA</sequence>
<dbReference type="PANTHER" id="PTHR43179:SF12">
    <property type="entry name" value="GALACTOFURANOSYLTRANSFERASE GLFT2"/>
    <property type="match status" value="1"/>
</dbReference>
<comment type="similarity">
    <text evidence="2">Belongs to the glycosyltransferase 2 family.</text>
</comment>
<evidence type="ECO:0000259" key="5">
    <source>
        <dbReference type="Pfam" id="PF00535"/>
    </source>
</evidence>
<evidence type="ECO:0000256" key="3">
    <source>
        <dbReference type="ARBA" id="ARBA00022676"/>
    </source>
</evidence>
<evidence type="ECO:0000256" key="1">
    <source>
        <dbReference type="ARBA" id="ARBA00004776"/>
    </source>
</evidence>
<dbReference type="CDD" id="cd00761">
    <property type="entry name" value="Glyco_tranf_GTA_type"/>
    <property type="match status" value="1"/>
</dbReference>
<dbReference type="InterPro" id="IPR001173">
    <property type="entry name" value="Glyco_trans_2-like"/>
</dbReference>
<dbReference type="InterPro" id="IPR029044">
    <property type="entry name" value="Nucleotide-diphossugar_trans"/>
</dbReference>
<proteinExistence type="inferred from homology"/>
<evidence type="ECO:0000313" key="6">
    <source>
        <dbReference type="EMBL" id="GAA4191578.1"/>
    </source>
</evidence>
<reference evidence="7" key="1">
    <citation type="journal article" date="2019" name="Int. J. Syst. Evol. Microbiol.">
        <title>The Global Catalogue of Microorganisms (GCM) 10K type strain sequencing project: providing services to taxonomists for standard genome sequencing and annotation.</title>
        <authorList>
            <consortium name="The Broad Institute Genomics Platform"/>
            <consortium name="The Broad Institute Genome Sequencing Center for Infectious Disease"/>
            <person name="Wu L."/>
            <person name="Ma J."/>
        </authorList>
    </citation>
    <scope>NUCLEOTIDE SEQUENCE [LARGE SCALE GENOMIC DNA]</scope>
    <source>
        <strain evidence="7">JCM 17593</strain>
    </source>
</reference>
<gene>
    <name evidence="6" type="ORF">GCM10022288_22620</name>
</gene>
<dbReference type="Proteomes" id="UP001500213">
    <property type="component" value="Unassembled WGS sequence"/>
</dbReference>
<dbReference type="RefSeq" id="WP_344776919.1">
    <property type="nucleotide sequence ID" value="NZ_BAABBX010000015.1"/>
</dbReference>
<dbReference type="Pfam" id="PF00535">
    <property type="entry name" value="Glycos_transf_2"/>
    <property type="match status" value="1"/>
</dbReference>
<keyword evidence="3" id="KW-0328">Glycosyltransferase</keyword>
<evidence type="ECO:0000256" key="2">
    <source>
        <dbReference type="ARBA" id="ARBA00006739"/>
    </source>
</evidence>
<comment type="caution">
    <text evidence="6">The sequence shown here is derived from an EMBL/GenBank/DDBJ whole genome shotgun (WGS) entry which is preliminary data.</text>
</comment>
<dbReference type="PANTHER" id="PTHR43179">
    <property type="entry name" value="RHAMNOSYLTRANSFERASE WBBL"/>
    <property type="match status" value="1"/>
</dbReference>
<evidence type="ECO:0000313" key="7">
    <source>
        <dbReference type="Proteomes" id="UP001500213"/>
    </source>
</evidence>
<keyword evidence="4" id="KW-0808">Transferase</keyword>
<evidence type="ECO:0000256" key="4">
    <source>
        <dbReference type="ARBA" id="ARBA00022679"/>
    </source>
</evidence>
<accession>A0ABP8AVM3</accession>
<dbReference type="SUPFAM" id="SSF53448">
    <property type="entry name" value="Nucleotide-diphospho-sugar transferases"/>
    <property type="match status" value="1"/>
</dbReference>
<organism evidence="6 7">
    <name type="scientific">Gryllotalpicola kribbensis</name>
    <dbReference type="NCBI Taxonomy" id="993084"/>
    <lineage>
        <taxon>Bacteria</taxon>
        <taxon>Bacillati</taxon>
        <taxon>Actinomycetota</taxon>
        <taxon>Actinomycetes</taxon>
        <taxon>Micrococcales</taxon>
        <taxon>Microbacteriaceae</taxon>
        <taxon>Gryllotalpicola</taxon>
    </lineage>
</organism>
<keyword evidence="7" id="KW-1185">Reference proteome</keyword>